<accession>A0AAE0UEL8</accession>
<evidence type="ECO:0000259" key="3">
    <source>
        <dbReference type="PROSITE" id="PS50075"/>
    </source>
</evidence>
<dbReference type="InterPro" id="IPR051414">
    <property type="entry name" value="Adenylate-forming_Reductase"/>
</dbReference>
<proteinExistence type="predicted"/>
<dbReference type="PROSITE" id="PS50075">
    <property type="entry name" value="CARRIER"/>
    <property type="match status" value="1"/>
</dbReference>
<feature type="domain" description="Carrier" evidence="3">
    <location>
        <begin position="559"/>
        <end position="642"/>
    </location>
</feature>
<dbReference type="InterPro" id="IPR020845">
    <property type="entry name" value="AMP-binding_CS"/>
</dbReference>
<protein>
    <recommendedName>
        <fullName evidence="3">Carrier domain-containing protein</fullName>
    </recommendedName>
</protein>
<dbReference type="PROSITE" id="PS00012">
    <property type="entry name" value="PHOSPHOPANTETHEINE"/>
    <property type="match status" value="1"/>
</dbReference>
<dbReference type="PANTHER" id="PTHR43439:SF2">
    <property type="entry name" value="ENZYME, PUTATIVE (JCVI)-RELATED"/>
    <property type="match status" value="1"/>
</dbReference>
<dbReference type="PROSITE" id="PS00455">
    <property type="entry name" value="AMP_BINDING"/>
    <property type="match status" value="1"/>
</dbReference>
<evidence type="ECO:0000313" key="5">
    <source>
        <dbReference type="Proteomes" id="UP001281003"/>
    </source>
</evidence>
<dbReference type="PANTHER" id="PTHR43439">
    <property type="entry name" value="PHENYLACETATE-COENZYME A LIGASE"/>
    <property type="match status" value="1"/>
</dbReference>
<dbReference type="InterPro" id="IPR036736">
    <property type="entry name" value="ACP-like_sf"/>
</dbReference>
<dbReference type="InterPro" id="IPR013120">
    <property type="entry name" value="FAR_NAD-bd"/>
</dbReference>
<sequence>MSEQQPQYGRRLILDIIKERAFNEPEREWVSVPRSADPKDGWKVLTYLDAYNGINRVAHKLTRVCGVPAPNTFPTVAYIGPNDVRYLVFALGAVKAGFQALFISARNSTEGQLYLFEQTNCNILVFDDSFKTTVQPWLHEREMTAILSLPADEWFPKDQEDFPYSKTYEEAEWDPLLLLHTSGSTGLPKPIVARQGMLAIADKYHNLPPREDGKLMWVAEMSKRAKRMMHPMPLYHAAGMYISMLMIHYWDVPAALGIGERPLSSDLVLEYIKYADIEGIILPPAILEELSQDKASTEALQTLNFVCFGGGNLAPESGDRLVENGVTLCNIISATEFTPFPYYWQYDRKLWRYFNFDTKLFGIDWRPHDGDDSYEQVIVRKEKNPGLQGFFYTFPDAKEYSTKDLYKPHPTLPDYWIYQGRADNIIVFSNGEKLNPITIEETLQGHPKVKGAVVVGMNRFQPALIIEPTEHPETEEGRKALLDDIWPTVVRVNKETVAHGQIGRQYMALSTPGKPFLRAGKGTIQRPGTIAIYKEEINKIYEEAEKGAATGEVPKLDLSSSDALILSIEKLFETSLNAPKLEADTDFFTAGVDSMQVITASRLIRAGLSAAGVHVDASALATRVIYGNPTPKRLADYLLSVVNKDNKDATHGTSDDEHHAMEALVEKYTQDLPTPKLNKPAPAEEGQVVVITGTTGAIGSYMIDICSASPRVSKIICLNRSEDGLARQTASSSGRGLSTDFSKCEFYHADMSRADLGLDAAVYNRLLGQVDRVIHNQWPVNFNITVESFEPHIRGCRNLVDFSYKAAKNVPIIFVSSIATVDQWKPDAQHPVVPEESLHDFSISAGGYGQSKLVSSLILEKATEVSGVPTEVVRVGQVCGPSSEKGYWNKQEWLPSIVASSVYLGLLPDSLGQMTTIDWTPIEGIANLLLEVSGVTAPLPLEKLHGYFHGVNPERTTWSALAPAVQEYYSDRIKKIVPLDEWIAALEKSQEKAEDVTRNPGIKLIDTYRAWSEAAKKGTKFVPLSMERTKAYSETMRGMKAVTPGLMRNWCRQWNY</sequence>
<dbReference type="SUPFAM" id="SSF56801">
    <property type="entry name" value="Acetyl-CoA synthetase-like"/>
    <property type="match status" value="1"/>
</dbReference>
<name>A0AAE0UEL8_SORBR</name>
<dbReference type="Pfam" id="PF23562">
    <property type="entry name" value="AMP-binding_C_3"/>
    <property type="match status" value="1"/>
</dbReference>
<gene>
    <name evidence="4" type="ORF">B0T20DRAFT_491762</name>
</gene>
<keyword evidence="1" id="KW-0596">Phosphopantetheine</keyword>
<dbReference type="SUPFAM" id="SSF51735">
    <property type="entry name" value="NAD(P)-binding Rossmann-fold domains"/>
    <property type="match status" value="1"/>
</dbReference>
<dbReference type="Pfam" id="PF00501">
    <property type="entry name" value="AMP-binding"/>
    <property type="match status" value="1"/>
</dbReference>
<dbReference type="InterPro" id="IPR006162">
    <property type="entry name" value="Ppantetheine_attach_site"/>
</dbReference>
<dbReference type="Gene3D" id="3.40.50.720">
    <property type="entry name" value="NAD(P)-binding Rossmann-like Domain"/>
    <property type="match status" value="1"/>
</dbReference>
<dbReference type="Gene3D" id="1.10.1200.10">
    <property type="entry name" value="ACP-like"/>
    <property type="match status" value="1"/>
</dbReference>
<dbReference type="Gene3D" id="3.40.50.12780">
    <property type="entry name" value="N-terminal domain of ligase-like"/>
    <property type="match status" value="1"/>
</dbReference>
<dbReference type="EMBL" id="JAUTDP010000002">
    <property type="protein sequence ID" value="KAK3401302.1"/>
    <property type="molecule type" value="Genomic_DNA"/>
</dbReference>
<keyword evidence="2" id="KW-0597">Phosphoprotein</keyword>
<dbReference type="Pfam" id="PF07993">
    <property type="entry name" value="NAD_binding_4"/>
    <property type="match status" value="1"/>
</dbReference>
<dbReference type="InterPro" id="IPR042099">
    <property type="entry name" value="ANL_N_sf"/>
</dbReference>
<evidence type="ECO:0000313" key="4">
    <source>
        <dbReference type="EMBL" id="KAK3401302.1"/>
    </source>
</evidence>
<keyword evidence="5" id="KW-1185">Reference proteome</keyword>
<dbReference type="SUPFAM" id="SSF47336">
    <property type="entry name" value="ACP-like"/>
    <property type="match status" value="1"/>
</dbReference>
<dbReference type="InterPro" id="IPR000873">
    <property type="entry name" value="AMP-dep_synth/lig_dom"/>
</dbReference>
<dbReference type="InterPro" id="IPR009081">
    <property type="entry name" value="PP-bd_ACP"/>
</dbReference>
<evidence type="ECO:0000256" key="1">
    <source>
        <dbReference type="ARBA" id="ARBA00022450"/>
    </source>
</evidence>
<dbReference type="InterPro" id="IPR036291">
    <property type="entry name" value="NAD(P)-bd_dom_sf"/>
</dbReference>
<evidence type="ECO:0000256" key="2">
    <source>
        <dbReference type="ARBA" id="ARBA00022553"/>
    </source>
</evidence>
<reference evidence="4" key="1">
    <citation type="journal article" date="2023" name="Mol. Phylogenet. Evol.">
        <title>Genome-scale phylogeny and comparative genomics of the fungal order Sordariales.</title>
        <authorList>
            <person name="Hensen N."/>
            <person name="Bonometti L."/>
            <person name="Westerberg I."/>
            <person name="Brannstrom I.O."/>
            <person name="Guillou S."/>
            <person name="Cros-Aarteil S."/>
            <person name="Calhoun S."/>
            <person name="Haridas S."/>
            <person name="Kuo A."/>
            <person name="Mondo S."/>
            <person name="Pangilinan J."/>
            <person name="Riley R."/>
            <person name="LaButti K."/>
            <person name="Andreopoulos B."/>
            <person name="Lipzen A."/>
            <person name="Chen C."/>
            <person name="Yan M."/>
            <person name="Daum C."/>
            <person name="Ng V."/>
            <person name="Clum A."/>
            <person name="Steindorff A."/>
            <person name="Ohm R.A."/>
            <person name="Martin F."/>
            <person name="Silar P."/>
            <person name="Natvig D.O."/>
            <person name="Lalanne C."/>
            <person name="Gautier V."/>
            <person name="Ament-Velasquez S.L."/>
            <person name="Kruys A."/>
            <person name="Hutchinson M.I."/>
            <person name="Powell A.J."/>
            <person name="Barry K."/>
            <person name="Miller A.N."/>
            <person name="Grigoriev I.V."/>
            <person name="Debuchy R."/>
            <person name="Gladieux P."/>
            <person name="Hiltunen Thoren M."/>
            <person name="Johannesson H."/>
        </authorList>
    </citation>
    <scope>NUCLEOTIDE SEQUENCE</scope>
    <source>
        <strain evidence="4">FGSC 1904</strain>
    </source>
</reference>
<dbReference type="AlphaFoldDB" id="A0AAE0UEL8"/>
<comment type="caution">
    <text evidence="4">The sequence shown here is derived from an EMBL/GenBank/DDBJ whole genome shotgun (WGS) entry which is preliminary data.</text>
</comment>
<reference evidence="4" key="2">
    <citation type="submission" date="2023-07" db="EMBL/GenBank/DDBJ databases">
        <authorList>
            <consortium name="Lawrence Berkeley National Laboratory"/>
            <person name="Haridas S."/>
            <person name="Hensen N."/>
            <person name="Bonometti L."/>
            <person name="Westerberg I."/>
            <person name="Brannstrom I.O."/>
            <person name="Guillou S."/>
            <person name="Cros-Aarteil S."/>
            <person name="Calhoun S."/>
            <person name="Kuo A."/>
            <person name="Mondo S."/>
            <person name="Pangilinan J."/>
            <person name="Riley R."/>
            <person name="LaButti K."/>
            <person name="Andreopoulos B."/>
            <person name="Lipzen A."/>
            <person name="Chen C."/>
            <person name="Yanf M."/>
            <person name="Daum C."/>
            <person name="Ng V."/>
            <person name="Clum A."/>
            <person name="Steindorff A."/>
            <person name="Ohm R."/>
            <person name="Martin F."/>
            <person name="Silar P."/>
            <person name="Natvig D."/>
            <person name="Lalanne C."/>
            <person name="Gautier V."/>
            <person name="Ament-velasquez S.L."/>
            <person name="Kruys A."/>
            <person name="Hutchinson M.I."/>
            <person name="Powell A.J."/>
            <person name="Barry K."/>
            <person name="Miller A.N."/>
            <person name="Grigoriev I.V."/>
            <person name="Debuchy R."/>
            <person name="Gladieux P."/>
            <person name="Thoren M.H."/>
            <person name="Johannesson H."/>
        </authorList>
    </citation>
    <scope>NUCLEOTIDE SEQUENCE</scope>
    <source>
        <strain evidence="4">FGSC 1904</strain>
    </source>
</reference>
<organism evidence="4 5">
    <name type="scientific">Sordaria brevicollis</name>
    <dbReference type="NCBI Taxonomy" id="83679"/>
    <lineage>
        <taxon>Eukaryota</taxon>
        <taxon>Fungi</taxon>
        <taxon>Dikarya</taxon>
        <taxon>Ascomycota</taxon>
        <taxon>Pezizomycotina</taxon>
        <taxon>Sordariomycetes</taxon>
        <taxon>Sordariomycetidae</taxon>
        <taxon>Sordariales</taxon>
        <taxon>Sordariaceae</taxon>
        <taxon>Sordaria</taxon>
    </lineage>
</organism>
<dbReference type="Proteomes" id="UP001281003">
    <property type="component" value="Unassembled WGS sequence"/>
</dbReference>
<dbReference type="Pfam" id="PF00550">
    <property type="entry name" value="PP-binding"/>
    <property type="match status" value="1"/>
</dbReference>